<dbReference type="SMART" id="SM00388">
    <property type="entry name" value="HisKA"/>
    <property type="match status" value="1"/>
</dbReference>
<dbReference type="Gene3D" id="3.30.565.10">
    <property type="entry name" value="Histidine kinase-like ATPase, C-terminal domain"/>
    <property type="match status" value="1"/>
</dbReference>
<evidence type="ECO:0000313" key="11">
    <source>
        <dbReference type="Proteomes" id="UP000239576"/>
    </source>
</evidence>
<keyword evidence="5" id="KW-0547">Nucleotide-binding</keyword>
<sequence>MDAQDLHPYEHDRRVLEFLATLSYRSGDLGQYLYEIACGVSRLIQSDWSIVTVCQGETGQVVASSLGLGAGDNGFSVHGTLISEITETGRSLIIEDIRQEMRLYKPPDAYLGYMGVPLRTVHGEVSGTICSFFRQARQFTEAEIRTVELFAERAATAIDNYRLYQQQQKFNELLELEVANRTEELRVAQARLVERERLAAIGEFAAMIVHEVRNPLTTMIMGLKYAQKQLLEASARDRLALSLDEADRLQQLLNEILLYAKPQVLQLTKVNLGEFLRALLGQMRELPEATDRSIELKNASLEVEILGDVNKLKQVFINLFRNACEAIASGDTVTCELTHESHPAQVYIHIHNGGAPIPPELLPRLAEPFCSTKPSGTGLGLAIVKRIIEAHDGTFNIESSAAGTVVTVQLPLARESHRNGDQS</sequence>
<proteinExistence type="predicted"/>
<name>A0A2T1DUZ5_9CYAN</name>
<dbReference type="Pfam" id="PF00512">
    <property type="entry name" value="HisKA"/>
    <property type="match status" value="1"/>
</dbReference>
<dbReference type="InterPro" id="IPR029016">
    <property type="entry name" value="GAF-like_dom_sf"/>
</dbReference>
<evidence type="ECO:0000256" key="3">
    <source>
        <dbReference type="ARBA" id="ARBA00022553"/>
    </source>
</evidence>
<evidence type="ECO:0000256" key="6">
    <source>
        <dbReference type="ARBA" id="ARBA00022777"/>
    </source>
</evidence>
<dbReference type="InterPro" id="IPR004358">
    <property type="entry name" value="Sig_transdc_His_kin-like_C"/>
</dbReference>
<dbReference type="SMART" id="SM00065">
    <property type="entry name" value="GAF"/>
    <property type="match status" value="1"/>
</dbReference>
<gene>
    <name evidence="10" type="ORF">C7B82_27300</name>
</gene>
<evidence type="ECO:0000256" key="1">
    <source>
        <dbReference type="ARBA" id="ARBA00000085"/>
    </source>
</evidence>
<dbReference type="Pfam" id="PF01590">
    <property type="entry name" value="GAF"/>
    <property type="match status" value="1"/>
</dbReference>
<comment type="catalytic activity">
    <reaction evidence="1">
        <text>ATP + protein L-histidine = ADP + protein N-phospho-L-histidine.</text>
        <dbReference type="EC" id="2.7.13.3"/>
    </reaction>
</comment>
<dbReference type="AlphaFoldDB" id="A0A2T1DUZ5"/>
<keyword evidence="6" id="KW-0418">Kinase</keyword>
<evidence type="ECO:0000313" key="10">
    <source>
        <dbReference type="EMBL" id="PSB24318.1"/>
    </source>
</evidence>
<evidence type="ECO:0000256" key="5">
    <source>
        <dbReference type="ARBA" id="ARBA00022741"/>
    </source>
</evidence>
<comment type="caution">
    <text evidence="10">The sequence shown here is derived from an EMBL/GenBank/DDBJ whole genome shotgun (WGS) entry which is preliminary data.</text>
</comment>
<dbReference type="SMART" id="SM00387">
    <property type="entry name" value="HATPase_c"/>
    <property type="match status" value="1"/>
</dbReference>
<organism evidence="10 11">
    <name type="scientific">Stenomitos frigidus ULC18</name>
    <dbReference type="NCBI Taxonomy" id="2107698"/>
    <lineage>
        <taxon>Bacteria</taxon>
        <taxon>Bacillati</taxon>
        <taxon>Cyanobacteriota</taxon>
        <taxon>Cyanophyceae</taxon>
        <taxon>Leptolyngbyales</taxon>
        <taxon>Leptolyngbyaceae</taxon>
        <taxon>Stenomitos</taxon>
    </lineage>
</organism>
<dbReference type="Gene3D" id="1.10.287.130">
    <property type="match status" value="1"/>
</dbReference>
<dbReference type="SUPFAM" id="SSF55874">
    <property type="entry name" value="ATPase domain of HSP90 chaperone/DNA topoisomerase II/histidine kinase"/>
    <property type="match status" value="1"/>
</dbReference>
<accession>A0A2T1DUZ5</accession>
<dbReference type="GO" id="GO:0005524">
    <property type="term" value="F:ATP binding"/>
    <property type="evidence" value="ECO:0007669"/>
    <property type="project" value="UniProtKB-KW"/>
</dbReference>
<dbReference type="InterPro" id="IPR003661">
    <property type="entry name" value="HisK_dim/P_dom"/>
</dbReference>
<keyword evidence="4" id="KW-0808">Transferase</keyword>
<dbReference type="InterPro" id="IPR003594">
    <property type="entry name" value="HATPase_dom"/>
</dbReference>
<dbReference type="InterPro" id="IPR005467">
    <property type="entry name" value="His_kinase_dom"/>
</dbReference>
<dbReference type="PANTHER" id="PTHR43065:SF10">
    <property type="entry name" value="PEROXIDE STRESS-ACTIVATED HISTIDINE KINASE MAK3"/>
    <property type="match status" value="1"/>
</dbReference>
<dbReference type="InterPro" id="IPR036097">
    <property type="entry name" value="HisK_dim/P_sf"/>
</dbReference>
<evidence type="ECO:0000256" key="2">
    <source>
        <dbReference type="ARBA" id="ARBA00012438"/>
    </source>
</evidence>
<reference evidence="10 11" key="2">
    <citation type="submission" date="2018-03" db="EMBL/GenBank/DDBJ databases">
        <title>The ancient ancestry and fast evolution of plastids.</title>
        <authorList>
            <person name="Moore K.R."/>
            <person name="Magnabosco C."/>
            <person name="Momper L."/>
            <person name="Gold D.A."/>
            <person name="Bosak T."/>
            <person name="Fournier G.P."/>
        </authorList>
    </citation>
    <scope>NUCLEOTIDE SEQUENCE [LARGE SCALE GENOMIC DNA]</scope>
    <source>
        <strain evidence="10 11">ULC18</strain>
    </source>
</reference>
<keyword evidence="7" id="KW-0067">ATP-binding</keyword>
<dbReference type="GO" id="GO:0000155">
    <property type="term" value="F:phosphorelay sensor kinase activity"/>
    <property type="evidence" value="ECO:0007669"/>
    <property type="project" value="InterPro"/>
</dbReference>
<dbReference type="Pfam" id="PF02518">
    <property type="entry name" value="HATPase_c"/>
    <property type="match status" value="1"/>
</dbReference>
<dbReference type="CDD" id="cd00082">
    <property type="entry name" value="HisKA"/>
    <property type="match status" value="1"/>
</dbReference>
<dbReference type="EMBL" id="PVWK01000148">
    <property type="protein sequence ID" value="PSB24318.1"/>
    <property type="molecule type" value="Genomic_DNA"/>
</dbReference>
<dbReference type="PANTHER" id="PTHR43065">
    <property type="entry name" value="SENSOR HISTIDINE KINASE"/>
    <property type="match status" value="1"/>
</dbReference>
<feature type="domain" description="Histidine kinase" evidence="9">
    <location>
        <begin position="207"/>
        <end position="414"/>
    </location>
</feature>
<evidence type="ECO:0000259" key="9">
    <source>
        <dbReference type="PROSITE" id="PS50109"/>
    </source>
</evidence>
<evidence type="ECO:0000256" key="4">
    <source>
        <dbReference type="ARBA" id="ARBA00022679"/>
    </source>
</evidence>
<dbReference type="Proteomes" id="UP000239576">
    <property type="component" value="Unassembled WGS sequence"/>
</dbReference>
<evidence type="ECO:0000256" key="8">
    <source>
        <dbReference type="ARBA" id="ARBA00023012"/>
    </source>
</evidence>
<dbReference type="SUPFAM" id="SSF55781">
    <property type="entry name" value="GAF domain-like"/>
    <property type="match status" value="1"/>
</dbReference>
<dbReference type="SUPFAM" id="SSF47384">
    <property type="entry name" value="Homodimeric domain of signal transducing histidine kinase"/>
    <property type="match status" value="1"/>
</dbReference>
<keyword evidence="8" id="KW-0902">Two-component regulatory system</keyword>
<keyword evidence="11" id="KW-1185">Reference proteome</keyword>
<dbReference type="OrthoDB" id="9815750at2"/>
<dbReference type="InterPro" id="IPR036890">
    <property type="entry name" value="HATPase_C_sf"/>
</dbReference>
<dbReference type="EC" id="2.7.13.3" evidence="2"/>
<dbReference type="PROSITE" id="PS50109">
    <property type="entry name" value="HIS_KIN"/>
    <property type="match status" value="1"/>
</dbReference>
<dbReference type="Gene3D" id="3.30.450.40">
    <property type="match status" value="1"/>
</dbReference>
<evidence type="ECO:0000256" key="7">
    <source>
        <dbReference type="ARBA" id="ARBA00022840"/>
    </source>
</evidence>
<dbReference type="PRINTS" id="PR00344">
    <property type="entry name" value="BCTRLSENSOR"/>
</dbReference>
<keyword evidence="3" id="KW-0597">Phosphoprotein</keyword>
<dbReference type="RefSeq" id="WP_106260048.1">
    <property type="nucleotide sequence ID" value="NZ_CAWNSW010000028.1"/>
</dbReference>
<reference evidence="11" key="1">
    <citation type="submission" date="2018-02" db="EMBL/GenBank/DDBJ databases">
        <authorList>
            <person name="Moore K."/>
            <person name="Momper L."/>
        </authorList>
    </citation>
    <scope>NUCLEOTIDE SEQUENCE [LARGE SCALE GENOMIC DNA]</scope>
    <source>
        <strain evidence="11">ULC18</strain>
    </source>
</reference>
<protein>
    <recommendedName>
        <fullName evidence="2">histidine kinase</fullName>
        <ecNumber evidence="2">2.7.13.3</ecNumber>
    </recommendedName>
</protein>
<dbReference type="InterPro" id="IPR003018">
    <property type="entry name" value="GAF"/>
</dbReference>